<dbReference type="AlphaFoldDB" id="A0A067TQA8"/>
<accession>A0A067TQA8</accession>
<feature type="compositionally biased region" description="Low complexity" evidence="2">
    <location>
        <begin position="102"/>
        <end position="112"/>
    </location>
</feature>
<feature type="coiled-coil region" evidence="1">
    <location>
        <begin position="721"/>
        <end position="781"/>
    </location>
</feature>
<dbReference type="HOGENOM" id="CLU_300904_0_0_1"/>
<protein>
    <submittedName>
        <fullName evidence="3">Uncharacterized protein</fullName>
    </submittedName>
</protein>
<evidence type="ECO:0000256" key="2">
    <source>
        <dbReference type="SAM" id="MobiDB-lite"/>
    </source>
</evidence>
<feature type="region of interest" description="Disordered" evidence="2">
    <location>
        <begin position="870"/>
        <end position="994"/>
    </location>
</feature>
<keyword evidence="1" id="KW-0175">Coiled coil</keyword>
<evidence type="ECO:0000313" key="4">
    <source>
        <dbReference type="Proteomes" id="UP000027222"/>
    </source>
</evidence>
<feature type="region of interest" description="Disordered" evidence="2">
    <location>
        <begin position="89"/>
        <end position="150"/>
    </location>
</feature>
<feature type="coiled-coil region" evidence="1">
    <location>
        <begin position="381"/>
        <end position="415"/>
    </location>
</feature>
<dbReference type="OrthoDB" id="3246510at2759"/>
<dbReference type="EMBL" id="KL142371">
    <property type="protein sequence ID" value="KDR81168.1"/>
    <property type="molecule type" value="Genomic_DNA"/>
</dbReference>
<proteinExistence type="predicted"/>
<reference evidence="4" key="1">
    <citation type="journal article" date="2014" name="Proc. Natl. Acad. Sci. U.S.A.">
        <title>Extensive sampling of basidiomycete genomes demonstrates inadequacy of the white-rot/brown-rot paradigm for wood decay fungi.</title>
        <authorList>
            <person name="Riley R."/>
            <person name="Salamov A.A."/>
            <person name="Brown D.W."/>
            <person name="Nagy L.G."/>
            <person name="Floudas D."/>
            <person name="Held B.W."/>
            <person name="Levasseur A."/>
            <person name="Lombard V."/>
            <person name="Morin E."/>
            <person name="Otillar R."/>
            <person name="Lindquist E.A."/>
            <person name="Sun H."/>
            <person name="LaButti K.M."/>
            <person name="Schmutz J."/>
            <person name="Jabbour D."/>
            <person name="Luo H."/>
            <person name="Baker S.E."/>
            <person name="Pisabarro A.G."/>
            <person name="Walton J.D."/>
            <person name="Blanchette R.A."/>
            <person name="Henrissat B."/>
            <person name="Martin F."/>
            <person name="Cullen D."/>
            <person name="Hibbett D.S."/>
            <person name="Grigoriev I.V."/>
        </authorList>
    </citation>
    <scope>NUCLEOTIDE SEQUENCE [LARGE SCALE GENOMIC DNA]</scope>
    <source>
        <strain evidence="4">CBS 339.88</strain>
    </source>
</reference>
<dbReference type="Proteomes" id="UP000027222">
    <property type="component" value="Unassembled WGS sequence"/>
</dbReference>
<keyword evidence="4" id="KW-1185">Reference proteome</keyword>
<evidence type="ECO:0000313" key="3">
    <source>
        <dbReference type="EMBL" id="KDR81168.1"/>
    </source>
</evidence>
<feature type="coiled-coil region" evidence="1">
    <location>
        <begin position="555"/>
        <end position="624"/>
    </location>
</feature>
<dbReference type="STRING" id="685588.A0A067TQA8"/>
<organism evidence="3 4">
    <name type="scientific">Galerina marginata (strain CBS 339.88)</name>
    <dbReference type="NCBI Taxonomy" id="685588"/>
    <lineage>
        <taxon>Eukaryota</taxon>
        <taxon>Fungi</taxon>
        <taxon>Dikarya</taxon>
        <taxon>Basidiomycota</taxon>
        <taxon>Agaricomycotina</taxon>
        <taxon>Agaricomycetes</taxon>
        <taxon>Agaricomycetidae</taxon>
        <taxon>Agaricales</taxon>
        <taxon>Agaricineae</taxon>
        <taxon>Strophariaceae</taxon>
        <taxon>Galerina</taxon>
    </lineage>
</organism>
<sequence length="994" mass="110166">MSANGLPPTSEPRTSELAKPKPKLFSMNQGRPLLEHKRLNTTYSEQSADRLSFTSQKAPRLSLNSFIANNPRASTPVQPRTSILSYGLTRNADGKENENGASSPSSRTSPSPERAYIQQNRRTSASPRSRRVSNLHFSQEPPAMASDSSRATFAYSGDQTKLGDHNTAMLYLNTTAAENQQLSNENYRINTLYTQASDDLAYCRSRLAIVTRQLEEANSELKTVGPALALSRESVVSINTELASSKHLLLEAKAEIVAIREEQRLLSEARIQERTNNERLMKSVENAKAVIAGLRAAYNSLGESFQELKKSHDHSQRHLSEVIKDADETKRLATNGLAALGPMLDDQNTLARAADTKAILKELQEDLVSSHQVTDLLRDKLHHQGSQLADAQCRVRELEEEKRGSLRDLLHARQEEKRHFELLMTLEGRFSELSDCLSVREKETFDTLAGAAAIEVELKAATIETEAYKSAQEMQAKELQALRIIKEENVSKLLALQDVINARDKEIIHLKGEVKAQHESKAELRALLAESKKDLAQKTVDLQARDPNDDLLLKIRDGETEIVALKSTLNELQRQHALLRKSEVDTRTELQEVEKSNAELLGCNKLLKDSLAETKVNVEELKNSASGKCQYLEDELERTRTDAKQAFDRFLGESSELKERLSVQSIDLFQSKEECATLKERLASTTNQLNAAREQRSMLHASLSKQQEDSSLLAVSQEKRASAAEASAALAQAQVADLKARLIALNVELKAASMSPKNSATTQAEQEVIRLGQLVADLEQKNGELAEAANGILKRYEIGLLTDIEKAFIGHLMDEAQRIHEEDAVKKDHELLRRQHMIEALKANVSELKATVARFLKEGQPAAMNKPMAGLNAWLGSSPDKHADGQMEVNTGRHDHEGPPVDRSMPPTSISDSSMKPPAPVKATDPKFSQIHDDADSDDDRPLSSGLSQLSDDAKDERRVGNKRSRSSSPPVAGETSRFKRRTASSLTFLNSPC</sequence>
<feature type="region of interest" description="Disordered" evidence="2">
    <location>
        <begin position="1"/>
        <end position="34"/>
    </location>
</feature>
<gene>
    <name evidence="3" type="ORF">GALMADRAFT_1123233</name>
</gene>
<feature type="compositionally biased region" description="Basic and acidic residues" evidence="2">
    <location>
        <begin position="879"/>
        <end position="900"/>
    </location>
</feature>
<feature type="compositionally biased region" description="Polar residues" evidence="2">
    <location>
        <begin position="117"/>
        <end position="127"/>
    </location>
</feature>
<name>A0A067TQA8_GALM3</name>
<feature type="compositionally biased region" description="Polar residues" evidence="2">
    <location>
        <begin position="984"/>
        <end position="994"/>
    </location>
</feature>
<evidence type="ECO:0000256" key="1">
    <source>
        <dbReference type="SAM" id="Coils"/>
    </source>
</evidence>